<protein>
    <submittedName>
        <fullName evidence="2">Uncharacterized protein</fullName>
    </submittedName>
</protein>
<accession>A0A0X8V9A5</accession>
<evidence type="ECO:0000313" key="2">
    <source>
        <dbReference type="EMBL" id="SHE28804.1"/>
    </source>
</evidence>
<reference evidence="4" key="4">
    <citation type="submission" date="2016-11" db="EMBL/GenBank/DDBJ databases">
        <authorList>
            <person name="Jaros S."/>
            <person name="Januszkiewicz K."/>
            <person name="Wedrychowicz H."/>
        </authorList>
    </citation>
    <scope>NUCLEOTIDE SEQUENCE [LARGE SCALE GENOMIC DNA]</scope>
    <source>
        <strain evidence="4">DSM 1682</strain>
    </source>
</reference>
<dbReference type="EMBL" id="FQUA01000001">
    <property type="protein sequence ID" value="SHE28804.1"/>
    <property type="molecule type" value="Genomic_DNA"/>
</dbReference>
<reference evidence="1 3" key="1">
    <citation type="journal article" date="2016" name="Genome Announc.">
        <title>Complete Genome Sequence of the Amino Acid-Fermenting Clostridium propionicum X2 (DSM 1682).</title>
        <authorList>
            <person name="Poehlein A."/>
            <person name="Schlien K."/>
            <person name="Chowdhury N.P."/>
            <person name="Gottschalk G."/>
            <person name="Buckel W."/>
            <person name="Daniel R."/>
        </authorList>
    </citation>
    <scope>NUCLEOTIDE SEQUENCE [LARGE SCALE GENOMIC DNA]</scope>
    <source>
        <strain evidence="1 3">X2</strain>
    </source>
</reference>
<reference evidence="2" key="3">
    <citation type="submission" date="2016-11" db="EMBL/GenBank/DDBJ databases">
        <authorList>
            <person name="Varghese N."/>
            <person name="Submissions S."/>
        </authorList>
    </citation>
    <scope>NUCLEOTIDE SEQUENCE</scope>
    <source>
        <strain evidence="2">DSM 1682</strain>
    </source>
</reference>
<dbReference type="Proteomes" id="UP000184204">
    <property type="component" value="Unassembled WGS sequence"/>
</dbReference>
<evidence type="ECO:0000313" key="1">
    <source>
        <dbReference type="EMBL" id="AMJ39769.1"/>
    </source>
</evidence>
<organism evidence="2 4">
    <name type="scientific">Anaerotignum propionicum DSM 1682</name>
    <dbReference type="NCBI Taxonomy" id="991789"/>
    <lineage>
        <taxon>Bacteria</taxon>
        <taxon>Bacillati</taxon>
        <taxon>Bacillota</taxon>
        <taxon>Clostridia</taxon>
        <taxon>Lachnospirales</taxon>
        <taxon>Anaerotignaceae</taxon>
        <taxon>Anaerotignum</taxon>
    </lineage>
</organism>
<reference evidence="3" key="2">
    <citation type="submission" date="2016-01" db="EMBL/GenBank/DDBJ databases">
        <authorList>
            <person name="Poehlein A."/>
            <person name="Schlien K."/>
            <person name="Gottschalk G."/>
            <person name="Buckel W."/>
            <person name="Daniel R."/>
        </authorList>
    </citation>
    <scope>NUCLEOTIDE SEQUENCE [LARGE SCALE GENOMIC DNA]</scope>
    <source>
        <strain evidence="3">X2</strain>
    </source>
</reference>
<evidence type="ECO:0000313" key="4">
    <source>
        <dbReference type="Proteomes" id="UP000184204"/>
    </source>
</evidence>
<sequence length="98" mass="11980">MVHTLQLKYNLAPQDIIYIEKRMGEFKHTDILFKETGLKATIYFRRQYPYETVLKHIYPLLEHPFPYKVFYPLLELFTFPEIYAILYPTRSSRSFKRI</sequence>
<dbReference type="Proteomes" id="UP000068026">
    <property type="component" value="Chromosome"/>
</dbReference>
<dbReference type="EMBL" id="CP014223">
    <property type="protein sequence ID" value="AMJ39769.1"/>
    <property type="molecule type" value="Genomic_DNA"/>
</dbReference>
<proteinExistence type="predicted"/>
<keyword evidence="3" id="KW-1185">Reference proteome</keyword>
<dbReference type="KEGG" id="cpro:CPRO_01450"/>
<dbReference type="AlphaFoldDB" id="A0A0X8V9A5"/>
<name>A0A0X8V9A5_ANAPI</name>
<evidence type="ECO:0000313" key="3">
    <source>
        <dbReference type="Proteomes" id="UP000068026"/>
    </source>
</evidence>
<gene>
    <name evidence="1" type="ORF">CPRO_01450</name>
    <name evidence="2" type="ORF">SAMN02745151_00208</name>
</gene>